<evidence type="ECO:0000313" key="1">
    <source>
        <dbReference type="EMBL" id="CAE6733420.1"/>
    </source>
</evidence>
<dbReference type="OrthoDB" id="9009093at2"/>
<dbReference type="Proteomes" id="UP000674425">
    <property type="component" value="Unassembled WGS sequence"/>
</dbReference>
<keyword evidence="4" id="KW-1185">Reference proteome</keyword>
<name>A0A1I7E2B8_9BURK</name>
<dbReference type="RefSeq" id="WP_093636838.1">
    <property type="nucleotide sequence ID" value="NZ_CAJNAU010000013.1"/>
</dbReference>
<accession>A0A1I7E2B8</accession>
<gene>
    <name evidence="1" type="ORF">R69658_01921</name>
    <name evidence="2" type="ORF">SAMN05192563_101386</name>
</gene>
<evidence type="ECO:0000313" key="3">
    <source>
        <dbReference type="Proteomes" id="UP000198844"/>
    </source>
</evidence>
<reference evidence="1 4" key="2">
    <citation type="submission" date="2021-02" db="EMBL/GenBank/DDBJ databases">
        <authorList>
            <person name="Vanwijnsberghe S."/>
        </authorList>
    </citation>
    <scope>NUCLEOTIDE SEQUENCE [LARGE SCALE GENOMIC DNA]</scope>
    <source>
        <strain evidence="1 4">R-69658</strain>
    </source>
</reference>
<proteinExistence type="predicted"/>
<reference evidence="2 3" key="1">
    <citation type="submission" date="2016-10" db="EMBL/GenBank/DDBJ databases">
        <authorList>
            <person name="de Groot N.N."/>
        </authorList>
    </citation>
    <scope>NUCLEOTIDE SEQUENCE [LARGE SCALE GENOMIC DNA]</scope>
    <source>
        <strain evidence="2 3">LMG 27731</strain>
    </source>
</reference>
<protein>
    <submittedName>
        <fullName evidence="2">Uncharacterized protein</fullName>
    </submittedName>
</protein>
<dbReference type="EMBL" id="FPBH01000013">
    <property type="protein sequence ID" value="SFU18059.1"/>
    <property type="molecule type" value="Genomic_DNA"/>
</dbReference>
<evidence type="ECO:0000313" key="4">
    <source>
        <dbReference type="Proteomes" id="UP000674425"/>
    </source>
</evidence>
<organism evidence="2 3">
    <name type="scientific">Paraburkholderia aspalathi</name>
    <dbReference type="NCBI Taxonomy" id="1324617"/>
    <lineage>
        <taxon>Bacteria</taxon>
        <taxon>Pseudomonadati</taxon>
        <taxon>Pseudomonadota</taxon>
        <taxon>Betaproteobacteria</taxon>
        <taxon>Burkholderiales</taxon>
        <taxon>Burkholderiaceae</taxon>
        <taxon>Paraburkholderia</taxon>
    </lineage>
</organism>
<dbReference type="EMBL" id="CAJNAU010000013">
    <property type="protein sequence ID" value="CAE6733420.1"/>
    <property type="molecule type" value="Genomic_DNA"/>
</dbReference>
<dbReference type="Proteomes" id="UP000198844">
    <property type="component" value="Unassembled WGS sequence"/>
</dbReference>
<dbReference type="AlphaFoldDB" id="A0A1I7E2B8"/>
<sequence length="110" mass="12378">MSNDERLRREFYVNPASYCRVMSVVSAVTFGLYRVEGGGTVGMLSVRWEKLGNEVVPQLHAYYDSWRVLASFSDVLARMSEVAGSSCSPEDLCQILLDCGFVNRIESNRE</sequence>
<evidence type="ECO:0000313" key="2">
    <source>
        <dbReference type="EMBL" id="SFU18059.1"/>
    </source>
</evidence>